<dbReference type="SMR" id="A0A7L4PBR6"/>
<reference evidence="13 14" key="1">
    <citation type="journal article" date="2020" name="Nat. Commun.">
        <title>The structures of two archaeal type IV pili illuminate evolutionary relationships.</title>
        <authorList>
            <person name="Wang F."/>
            <person name="Baquero D.P."/>
            <person name="Su Z."/>
            <person name="Beltran L.C."/>
            <person name="Prangishvili D."/>
            <person name="Krupovic M."/>
            <person name="Egelman E.H."/>
        </authorList>
    </citation>
    <scope>NUCLEOTIDE SEQUENCE [LARGE SCALE GENOMIC DNA]</scope>
    <source>
        <strain evidence="13 14">2GA</strain>
    </source>
</reference>
<keyword evidence="7 11" id="KW-0418">Kinase</keyword>
<keyword evidence="4 11" id="KW-0963">Cytoplasm</keyword>
<comment type="subunit">
    <text evidence="11">Homohexamer.</text>
</comment>
<name>A0A7L4PBR6_9CREN</name>
<evidence type="ECO:0000256" key="2">
    <source>
        <dbReference type="ARBA" id="ARBA00004791"/>
    </source>
</evidence>
<gene>
    <name evidence="11" type="primary">pyrH</name>
    <name evidence="13" type="ORF">HC235_10835</name>
</gene>
<dbReference type="InterPro" id="IPR036393">
    <property type="entry name" value="AceGlu_kinase-like_sf"/>
</dbReference>
<dbReference type="InterPro" id="IPR011818">
    <property type="entry name" value="Uridylate_kinase_arch/spir"/>
</dbReference>
<evidence type="ECO:0000256" key="6">
    <source>
        <dbReference type="ARBA" id="ARBA00022741"/>
    </source>
</evidence>
<accession>A0A7L4PBR6</accession>
<dbReference type="Pfam" id="PF00696">
    <property type="entry name" value="AA_kinase"/>
    <property type="match status" value="1"/>
</dbReference>
<dbReference type="HAMAP" id="MF_01220_A">
    <property type="entry name" value="PyrH_A"/>
    <property type="match status" value="1"/>
</dbReference>
<dbReference type="GO" id="GO:0033862">
    <property type="term" value="F:UMP kinase activity"/>
    <property type="evidence" value="ECO:0007669"/>
    <property type="project" value="UniProtKB-EC"/>
</dbReference>
<evidence type="ECO:0000256" key="9">
    <source>
        <dbReference type="ARBA" id="ARBA00022975"/>
    </source>
</evidence>
<dbReference type="InterPro" id="IPR011817">
    <property type="entry name" value="Uridylate_kinase"/>
</dbReference>
<evidence type="ECO:0000256" key="8">
    <source>
        <dbReference type="ARBA" id="ARBA00022840"/>
    </source>
</evidence>
<sequence>MALVLKISGRVFDNEELVLKYAEILNKLPGRIAVVAGGGEVARRYIAVARKGGASNTFQDLLGIYASRLNALLLISLLKDAYAKVPRNMEEFLEAWGRSRIVVTGGFQPGQSTATVAALVAEAVRAAALLNAANIDAVYSDDPRKNPNATRLSELKYDEFERILRSSNLPGGYELIDTWAVSILKRSCITTYIFDGRTPEAIEAVVRGENPGSKITC</sequence>
<evidence type="ECO:0000256" key="10">
    <source>
        <dbReference type="ARBA" id="ARBA00047767"/>
    </source>
</evidence>
<dbReference type="GO" id="GO:0044210">
    <property type="term" value="P:'de novo' CTP biosynthetic process"/>
    <property type="evidence" value="ECO:0007669"/>
    <property type="project" value="UniProtKB-UniRule"/>
</dbReference>
<feature type="binding site" evidence="11">
    <location>
        <position position="60"/>
    </location>
    <ligand>
        <name>UMP</name>
        <dbReference type="ChEBI" id="CHEBI:57865"/>
    </ligand>
</feature>
<evidence type="ECO:0000256" key="11">
    <source>
        <dbReference type="HAMAP-Rule" id="MF_01220"/>
    </source>
</evidence>
<feature type="binding site" evidence="11">
    <location>
        <position position="139"/>
    </location>
    <ligand>
        <name>ATP</name>
        <dbReference type="ChEBI" id="CHEBI:30616"/>
    </ligand>
</feature>
<dbReference type="NCBIfam" id="TIGR02076">
    <property type="entry name" value="pyrH_arch"/>
    <property type="match status" value="1"/>
</dbReference>
<dbReference type="GeneID" id="5054316"/>
<proteinExistence type="inferred from homology"/>
<feature type="domain" description="Aspartate/glutamate/uridylate kinase" evidence="12">
    <location>
        <begin position="2"/>
        <end position="195"/>
    </location>
</feature>
<feature type="binding site" evidence="11">
    <location>
        <position position="38"/>
    </location>
    <ligand>
        <name>UMP</name>
        <dbReference type="ChEBI" id="CHEBI:57865"/>
    </ligand>
</feature>
<comment type="subcellular location">
    <subcellularLocation>
        <location evidence="1 11">Cytoplasm</location>
    </subcellularLocation>
</comment>
<dbReference type="Gene3D" id="3.40.1160.10">
    <property type="entry name" value="Acetylglutamate kinase-like"/>
    <property type="match status" value="1"/>
</dbReference>
<comment type="caution">
    <text evidence="13">The sequence shown here is derived from an EMBL/GenBank/DDBJ whole genome shotgun (WGS) entry which is preliminary data.</text>
</comment>
<dbReference type="Proteomes" id="UP000554766">
    <property type="component" value="Unassembled WGS sequence"/>
</dbReference>
<dbReference type="SUPFAM" id="SSF53633">
    <property type="entry name" value="Carbamate kinase-like"/>
    <property type="match status" value="1"/>
</dbReference>
<evidence type="ECO:0000256" key="5">
    <source>
        <dbReference type="ARBA" id="ARBA00022679"/>
    </source>
</evidence>
<evidence type="ECO:0000256" key="7">
    <source>
        <dbReference type="ARBA" id="ARBA00022777"/>
    </source>
</evidence>
<dbReference type="InterPro" id="IPR001048">
    <property type="entry name" value="Asp/Glu/Uridylate_kinase"/>
</dbReference>
<dbReference type="EMBL" id="JAAVJF010000005">
    <property type="protein sequence ID" value="NYR16415.1"/>
    <property type="molecule type" value="Genomic_DNA"/>
</dbReference>
<dbReference type="PIRSF" id="PIRSF005650">
    <property type="entry name" value="Uridylate_kin"/>
    <property type="match status" value="1"/>
</dbReference>
<comment type="activity regulation">
    <text evidence="11">Inhibited by UTP.</text>
</comment>
<dbReference type="PANTHER" id="PTHR42833:SF4">
    <property type="entry name" value="URIDYLATE KINASE PUMPKIN, CHLOROPLASTIC"/>
    <property type="match status" value="1"/>
</dbReference>
<feature type="binding site" evidence="11">
    <location>
        <begin position="6"/>
        <end position="10"/>
    </location>
    <ligand>
        <name>ATP</name>
        <dbReference type="ChEBI" id="CHEBI:30616"/>
    </ligand>
</feature>
<dbReference type="EC" id="2.7.4.22" evidence="11"/>
<organism evidence="13 14">
    <name type="scientific">Pyrobaculum arsenaticum</name>
    <dbReference type="NCBI Taxonomy" id="121277"/>
    <lineage>
        <taxon>Archaea</taxon>
        <taxon>Thermoproteota</taxon>
        <taxon>Thermoprotei</taxon>
        <taxon>Thermoproteales</taxon>
        <taxon>Thermoproteaceae</taxon>
        <taxon>Pyrobaculum</taxon>
    </lineage>
</organism>
<comment type="caution">
    <text evidence="11">Lacks conserved residue(s) required for the propagation of feature annotation.</text>
</comment>
<evidence type="ECO:0000256" key="1">
    <source>
        <dbReference type="ARBA" id="ARBA00004496"/>
    </source>
</evidence>
<dbReference type="GO" id="GO:0006225">
    <property type="term" value="P:UDP biosynthetic process"/>
    <property type="evidence" value="ECO:0007669"/>
    <property type="project" value="TreeGrafter"/>
</dbReference>
<feature type="binding site" evidence="11">
    <location>
        <begin position="107"/>
        <end position="113"/>
    </location>
    <ligand>
        <name>UMP</name>
        <dbReference type="ChEBI" id="CHEBI:57865"/>
    </ligand>
</feature>
<evidence type="ECO:0000313" key="13">
    <source>
        <dbReference type="EMBL" id="NYR16415.1"/>
    </source>
</evidence>
<evidence type="ECO:0000256" key="3">
    <source>
        <dbReference type="ARBA" id="ARBA00007614"/>
    </source>
</evidence>
<evidence type="ECO:0000259" key="12">
    <source>
        <dbReference type="Pfam" id="PF00696"/>
    </source>
</evidence>
<dbReference type="GO" id="GO:0005737">
    <property type="term" value="C:cytoplasm"/>
    <property type="evidence" value="ECO:0007669"/>
    <property type="project" value="UniProtKB-SubCell"/>
</dbReference>
<keyword evidence="5 11" id="KW-0808">Transferase</keyword>
<dbReference type="OMA" id="HPAHTTD"/>
<evidence type="ECO:0000256" key="4">
    <source>
        <dbReference type="ARBA" id="ARBA00022490"/>
    </source>
</evidence>
<comment type="catalytic activity">
    <reaction evidence="10 11">
        <text>UMP + ATP = UDP + ADP</text>
        <dbReference type="Rhea" id="RHEA:24400"/>
        <dbReference type="ChEBI" id="CHEBI:30616"/>
        <dbReference type="ChEBI" id="CHEBI:57865"/>
        <dbReference type="ChEBI" id="CHEBI:58223"/>
        <dbReference type="ChEBI" id="CHEBI:456216"/>
        <dbReference type="EC" id="2.7.4.22"/>
    </reaction>
</comment>
<feature type="binding site" evidence="11">
    <location>
        <position position="142"/>
    </location>
    <ligand>
        <name>ATP</name>
        <dbReference type="ChEBI" id="CHEBI:30616"/>
    </ligand>
</feature>
<feature type="binding site" evidence="11">
    <location>
        <position position="43"/>
    </location>
    <ligand>
        <name>ATP</name>
        <dbReference type="ChEBI" id="CHEBI:30616"/>
    </ligand>
</feature>
<dbReference type="UniPathway" id="UPA00159">
    <property type="reaction ID" value="UER00275"/>
</dbReference>
<feature type="binding site" evidence="11">
    <location>
        <position position="134"/>
    </location>
    <ligand>
        <name>ATP</name>
        <dbReference type="ChEBI" id="CHEBI:30616"/>
    </ligand>
</feature>
<keyword evidence="9 11" id="KW-0665">Pyrimidine biosynthesis</keyword>
<dbReference type="PANTHER" id="PTHR42833">
    <property type="entry name" value="URIDYLATE KINASE"/>
    <property type="match status" value="1"/>
</dbReference>
<dbReference type="RefSeq" id="WP_011901122.1">
    <property type="nucleotide sequence ID" value="NZ_JAAVJF010000005.1"/>
</dbReference>
<feature type="binding site" evidence="11">
    <location>
        <position position="39"/>
    </location>
    <ligand>
        <name>ATP</name>
        <dbReference type="ChEBI" id="CHEBI:30616"/>
    </ligand>
</feature>
<comment type="function">
    <text evidence="11">Catalyzes the reversible phosphorylation of UMP to UDP.</text>
</comment>
<keyword evidence="8 11" id="KW-0067">ATP-binding</keyword>
<comment type="pathway">
    <text evidence="2 11">Pyrimidine metabolism; CTP biosynthesis via de novo pathway; UDP from UMP (UMPK route): step 1/1.</text>
</comment>
<comment type="similarity">
    <text evidence="3 11">Belongs to the UMP kinase family.</text>
</comment>
<evidence type="ECO:0000313" key="14">
    <source>
        <dbReference type="Proteomes" id="UP000554766"/>
    </source>
</evidence>
<dbReference type="GO" id="GO:0005524">
    <property type="term" value="F:ATP binding"/>
    <property type="evidence" value="ECO:0007669"/>
    <property type="project" value="UniProtKB-KW"/>
</dbReference>
<keyword evidence="14" id="KW-1185">Reference proteome</keyword>
<protein>
    <recommendedName>
        <fullName evidence="11">Uridylate kinase</fullName>
        <shortName evidence="11">UK</shortName>
        <ecNumber evidence="11">2.7.4.22</ecNumber>
    </recommendedName>
    <alternativeName>
        <fullName evidence="11">Uridine monophosphate kinase</fullName>
        <shortName evidence="11">UMP kinase</shortName>
        <shortName evidence="11">UMPK</shortName>
    </alternativeName>
</protein>
<keyword evidence="6 11" id="KW-0547">Nucleotide-binding</keyword>
<dbReference type="AlphaFoldDB" id="A0A7L4PBR6"/>